<dbReference type="SUPFAM" id="SSF52540">
    <property type="entry name" value="P-loop containing nucleoside triphosphate hydrolases"/>
    <property type="match status" value="1"/>
</dbReference>
<feature type="transmembrane region" description="Helical" evidence="7">
    <location>
        <begin position="331"/>
        <end position="348"/>
    </location>
</feature>
<feature type="transmembrane region" description="Helical" evidence="7">
    <location>
        <begin position="250"/>
        <end position="273"/>
    </location>
</feature>
<dbReference type="Gene3D" id="3.40.50.300">
    <property type="entry name" value="P-loop containing nucleotide triphosphate hydrolases"/>
    <property type="match status" value="1"/>
</dbReference>
<dbReference type="CDD" id="cd03228">
    <property type="entry name" value="ABCC_MRP_Like"/>
    <property type="match status" value="1"/>
</dbReference>
<evidence type="ECO:0000256" key="6">
    <source>
        <dbReference type="ARBA" id="ARBA00023136"/>
    </source>
</evidence>
<dbReference type="GO" id="GO:0016020">
    <property type="term" value="C:membrane"/>
    <property type="evidence" value="ECO:0007669"/>
    <property type="project" value="UniProtKB-SubCell"/>
</dbReference>
<dbReference type="SUPFAM" id="SSF90123">
    <property type="entry name" value="ABC transporter transmembrane region"/>
    <property type="match status" value="1"/>
</dbReference>
<comment type="caution">
    <text evidence="10">The sequence shown here is derived from an EMBL/GenBank/DDBJ whole genome shotgun (WGS) entry which is preliminary data.</text>
</comment>
<dbReference type="RefSeq" id="XP_028543805.1">
    <property type="nucleotide sequence ID" value="XM_028688004.1"/>
</dbReference>
<feature type="domain" description="ABC transporter" evidence="8">
    <location>
        <begin position="582"/>
        <end position="807"/>
    </location>
</feature>
<feature type="transmembrane region" description="Helical" evidence="7">
    <location>
        <begin position="212"/>
        <end position="230"/>
    </location>
</feature>
<dbReference type="Pfam" id="PF00005">
    <property type="entry name" value="ABC_tran"/>
    <property type="match status" value="1"/>
</dbReference>
<keyword evidence="5 7" id="KW-1133">Transmembrane helix</keyword>
<keyword evidence="2 7" id="KW-0812">Transmembrane</keyword>
<evidence type="ECO:0000256" key="2">
    <source>
        <dbReference type="ARBA" id="ARBA00022692"/>
    </source>
</evidence>
<dbReference type="InterPro" id="IPR011527">
    <property type="entry name" value="ABC1_TM_dom"/>
</dbReference>
<organism evidence="10 11">
    <name type="scientific">Plasmodium gonderi</name>
    <dbReference type="NCBI Taxonomy" id="77519"/>
    <lineage>
        <taxon>Eukaryota</taxon>
        <taxon>Sar</taxon>
        <taxon>Alveolata</taxon>
        <taxon>Apicomplexa</taxon>
        <taxon>Aconoidasida</taxon>
        <taxon>Haemosporida</taxon>
        <taxon>Plasmodiidae</taxon>
        <taxon>Plasmodium</taxon>
        <taxon>Plasmodium (Plasmodium)</taxon>
    </lineage>
</organism>
<feature type="transmembrane region" description="Helical" evidence="7">
    <location>
        <begin position="434"/>
        <end position="453"/>
    </location>
</feature>
<accession>A0A1Y1JFC8</accession>
<protein>
    <submittedName>
        <fullName evidence="10">ABC transporter</fullName>
    </submittedName>
</protein>
<evidence type="ECO:0000256" key="7">
    <source>
        <dbReference type="SAM" id="Phobius"/>
    </source>
</evidence>
<keyword evidence="4" id="KW-0067">ATP-binding</keyword>
<reference evidence="11" key="1">
    <citation type="submission" date="2017-04" db="EMBL/GenBank/DDBJ databases">
        <title>Plasmodium gonderi genome.</title>
        <authorList>
            <person name="Arisue N."/>
            <person name="Honma H."/>
            <person name="Kawai S."/>
            <person name="Tougan T."/>
            <person name="Tanabe K."/>
            <person name="Horii T."/>
        </authorList>
    </citation>
    <scope>NUCLEOTIDE SEQUENCE [LARGE SCALE GENOMIC DNA]</scope>
    <source>
        <strain evidence="11">ATCC 30045</strain>
    </source>
</reference>
<keyword evidence="3" id="KW-0547">Nucleotide-binding</keyword>
<evidence type="ECO:0000256" key="4">
    <source>
        <dbReference type="ARBA" id="ARBA00022840"/>
    </source>
</evidence>
<evidence type="ECO:0000256" key="3">
    <source>
        <dbReference type="ARBA" id="ARBA00022741"/>
    </source>
</evidence>
<dbReference type="EMBL" id="BDQF01000010">
    <property type="protein sequence ID" value="GAW81216.1"/>
    <property type="molecule type" value="Genomic_DNA"/>
</dbReference>
<dbReference type="InterPro" id="IPR027417">
    <property type="entry name" value="P-loop_NTPase"/>
</dbReference>
<dbReference type="GO" id="GO:0016887">
    <property type="term" value="F:ATP hydrolysis activity"/>
    <property type="evidence" value="ECO:0007669"/>
    <property type="project" value="InterPro"/>
</dbReference>
<dbReference type="GO" id="GO:0015421">
    <property type="term" value="F:ABC-type oligopeptide transporter activity"/>
    <property type="evidence" value="ECO:0007669"/>
    <property type="project" value="TreeGrafter"/>
</dbReference>
<dbReference type="PANTHER" id="PTHR43394">
    <property type="entry name" value="ATP-DEPENDENT PERMEASE MDL1, MITOCHONDRIAL"/>
    <property type="match status" value="1"/>
</dbReference>
<dbReference type="GO" id="GO:0005524">
    <property type="term" value="F:ATP binding"/>
    <property type="evidence" value="ECO:0007669"/>
    <property type="project" value="UniProtKB-KW"/>
</dbReference>
<feature type="domain" description="ABC transmembrane type-1" evidence="9">
    <location>
        <begin position="214"/>
        <end position="486"/>
    </location>
</feature>
<keyword evidence="6 7" id="KW-0472">Membrane</keyword>
<sequence length="807" mass="94992">MWKYPILFFLFVVLLPIMNKKINAKRNGIVKKNIINGYDNIVRKKKCYGVVYKNGKGRRNNFMNKLLYVYKNNGDKLTRVLCTRSTKMLFLKSYWSLNFILCKFKKWRKTKFVMSDCNSKKVTMSDGNLFANMSVHSKGTTVLCAEIRGNSKGMCEEREIPGNAINKFFFFFFKRVRNGIQKCVKDLNKFVEEDNMLNFLWIHKNVLCKKNILFLTLFVMIHSAIISIIIPRCDNFIFHNLANRKFENFFYLLLNCILVRVINMCLCGLRNYIFMVTSADSLKTVKKVLFEIYIKKENEYYDQVDHSIIINKLTLEAHDFADIIPYYINPFIRNFFSIIFNFAYIFYLNYKLSIVILGCFFISSVLTMISTKMKKKRIKSINREKARNTKISLEALNNINIIKLFSTELHEYNKYSESLSDILNLQKKKEQFNLFHMVVNKLFVFITYILILLKGDVLLRSKEIDRNTFTSFFFYINNIYSYIDILDYYIDICDIVNQYHSIIRLIRNHVQSSIERSSEDIVIQSCRNISDKEDNSSKGVVNNEIPSLRPCINNISKREHEKDKTMGIHFDRTDSSEKNVVLHLKNVYFKYRNTNNYVLKNLNLKILKNTNNVILGKSGGGKSTLLKLILNLYKSSRGKIYLYNKPICSYTNREIMNKISYVQQDSKLLKGTIKENLTYGITDDSNNFDMLDLVNISKCCTCHEFISRLRKRYETFVSNKTELLTSSQKQKMCIARALSRYPKILLLDESTSSLNKDNERIIFQNIKRNPLFKNLTIIRITHKKANLDLSDNIFLLNEGYITRQKYV</sequence>
<dbReference type="InterPro" id="IPR036640">
    <property type="entry name" value="ABC1_TM_sf"/>
</dbReference>
<evidence type="ECO:0000259" key="8">
    <source>
        <dbReference type="PROSITE" id="PS50893"/>
    </source>
</evidence>
<dbReference type="InterPro" id="IPR039421">
    <property type="entry name" value="Type_1_exporter"/>
</dbReference>
<dbReference type="Gene3D" id="1.20.1560.10">
    <property type="entry name" value="ABC transporter type 1, transmembrane domain"/>
    <property type="match status" value="1"/>
</dbReference>
<dbReference type="OMA" id="IPYYINP"/>
<feature type="transmembrane region" description="Helical" evidence="7">
    <location>
        <begin position="354"/>
        <end position="371"/>
    </location>
</feature>
<comment type="subcellular location">
    <subcellularLocation>
        <location evidence="1">Membrane</location>
        <topology evidence="1">Multi-pass membrane protein</topology>
    </subcellularLocation>
</comment>
<feature type="transmembrane region" description="Helical" evidence="7">
    <location>
        <begin position="6"/>
        <end position="22"/>
    </location>
</feature>
<dbReference type="PROSITE" id="PS50893">
    <property type="entry name" value="ABC_TRANSPORTER_2"/>
    <property type="match status" value="1"/>
</dbReference>
<dbReference type="OrthoDB" id="6500128at2759"/>
<evidence type="ECO:0000256" key="5">
    <source>
        <dbReference type="ARBA" id="ARBA00022989"/>
    </source>
</evidence>
<dbReference type="Pfam" id="PF00664">
    <property type="entry name" value="ABC_membrane"/>
    <property type="match status" value="1"/>
</dbReference>
<dbReference type="PROSITE" id="PS50929">
    <property type="entry name" value="ABC_TM1F"/>
    <property type="match status" value="1"/>
</dbReference>
<evidence type="ECO:0000313" key="11">
    <source>
        <dbReference type="Proteomes" id="UP000195521"/>
    </source>
</evidence>
<evidence type="ECO:0000256" key="1">
    <source>
        <dbReference type="ARBA" id="ARBA00004141"/>
    </source>
</evidence>
<dbReference type="AlphaFoldDB" id="A0A1Y1JFC8"/>
<gene>
    <name evidence="10" type="ORF">PGO_094170</name>
</gene>
<evidence type="ECO:0000313" key="10">
    <source>
        <dbReference type="EMBL" id="GAW81216.1"/>
    </source>
</evidence>
<dbReference type="InterPro" id="IPR003439">
    <property type="entry name" value="ABC_transporter-like_ATP-bd"/>
</dbReference>
<dbReference type="SMART" id="SM00382">
    <property type="entry name" value="AAA"/>
    <property type="match status" value="1"/>
</dbReference>
<proteinExistence type="predicted"/>
<dbReference type="GeneID" id="39747934"/>
<evidence type="ECO:0000259" key="9">
    <source>
        <dbReference type="PROSITE" id="PS50929"/>
    </source>
</evidence>
<dbReference type="Proteomes" id="UP000195521">
    <property type="component" value="Unassembled WGS sequence"/>
</dbReference>
<keyword evidence="11" id="KW-1185">Reference proteome</keyword>
<dbReference type="InterPro" id="IPR003593">
    <property type="entry name" value="AAA+_ATPase"/>
</dbReference>
<dbReference type="PANTHER" id="PTHR43394:SF1">
    <property type="entry name" value="ATP-BINDING CASSETTE SUB-FAMILY B MEMBER 10, MITOCHONDRIAL"/>
    <property type="match status" value="1"/>
</dbReference>
<name>A0A1Y1JFC8_PLAGO</name>